<proteinExistence type="predicted"/>
<reference evidence="4 5" key="1">
    <citation type="submission" date="2017-10" db="EMBL/GenBank/DDBJ databases">
        <title>The draft genome sequence of Williamsia sp. BULT 1.1 isolated from the semi-arid grassland soils from South Africa.</title>
        <authorList>
            <person name="Kabwe M.H."/>
            <person name="Govender N."/>
            <person name="Mutseka Lunga P."/>
            <person name="Vikram S."/>
            <person name="Makhalanyane T.P."/>
        </authorList>
    </citation>
    <scope>NUCLEOTIDE SEQUENCE [LARGE SCALE GENOMIC DNA]</scope>
    <source>
        <strain evidence="4 5">BULT 1.1</strain>
    </source>
</reference>
<dbReference type="InterPro" id="IPR001647">
    <property type="entry name" value="HTH_TetR"/>
</dbReference>
<dbReference type="Pfam" id="PF00440">
    <property type="entry name" value="TetR_N"/>
    <property type="match status" value="1"/>
</dbReference>
<protein>
    <submittedName>
        <fullName evidence="4">TetR family transcriptional regulator</fullName>
    </submittedName>
</protein>
<evidence type="ECO:0000256" key="1">
    <source>
        <dbReference type="ARBA" id="ARBA00023125"/>
    </source>
</evidence>
<dbReference type="Proteomes" id="UP000225108">
    <property type="component" value="Unassembled WGS sequence"/>
</dbReference>
<dbReference type="PANTHER" id="PTHR30055:SF220">
    <property type="entry name" value="TETR-FAMILY REGULATORY PROTEIN"/>
    <property type="match status" value="1"/>
</dbReference>
<dbReference type="GO" id="GO:0003700">
    <property type="term" value="F:DNA-binding transcription factor activity"/>
    <property type="evidence" value="ECO:0007669"/>
    <property type="project" value="TreeGrafter"/>
</dbReference>
<dbReference type="PANTHER" id="PTHR30055">
    <property type="entry name" value="HTH-TYPE TRANSCRIPTIONAL REGULATOR RUTR"/>
    <property type="match status" value="1"/>
</dbReference>
<keyword evidence="1 2" id="KW-0238">DNA-binding</keyword>
<dbReference type="SUPFAM" id="SSF46689">
    <property type="entry name" value="Homeodomain-like"/>
    <property type="match status" value="1"/>
</dbReference>
<dbReference type="InterPro" id="IPR050109">
    <property type="entry name" value="HTH-type_TetR-like_transc_reg"/>
</dbReference>
<gene>
    <name evidence="4" type="ORF">CSW57_01960</name>
</gene>
<comment type="caution">
    <text evidence="4">The sequence shown here is derived from an EMBL/GenBank/DDBJ whole genome shotgun (WGS) entry which is preliminary data.</text>
</comment>
<evidence type="ECO:0000313" key="4">
    <source>
        <dbReference type="EMBL" id="PHV68058.1"/>
    </source>
</evidence>
<sequence>MDRERMVDAAIAVVERFGARALSLTSVARHAGVGRATAYRMFGGRDQLVQAIVEREVKRLGTLIAEWTASEPEPADKVRVLVLNVLDYIRNHEALQYILKNEPEEIITTIVARGPDRTSDVTIVDLIVANSVGNFANEPELEAALVPDARRATEMMIRIIYSYMLIPRSALSDDDIADMVVRSTIR</sequence>
<dbReference type="EMBL" id="PEBD01000004">
    <property type="protein sequence ID" value="PHV68058.1"/>
    <property type="molecule type" value="Genomic_DNA"/>
</dbReference>
<evidence type="ECO:0000259" key="3">
    <source>
        <dbReference type="PROSITE" id="PS50977"/>
    </source>
</evidence>
<dbReference type="RefSeq" id="WP_099381217.1">
    <property type="nucleotide sequence ID" value="NZ_PEBD01000004.1"/>
</dbReference>
<feature type="domain" description="HTH tetR-type" evidence="3">
    <location>
        <begin position="1"/>
        <end position="60"/>
    </location>
</feature>
<dbReference type="InterPro" id="IPR009057">
    <property type="entry name" value="Homeodomain-like_sf"/>
</dbReference>
<accession>A0A2G3PQB4</accession>
<feature type="DNA-binding region" description="H-T-H motif" evidence="2">
    <location>
        <begin position="23"/>
        <end position="42"/>
    </location>
</feature>
<organism evidence="4 5">
    <name type="scientific">Williamsia marianensis</name>
    <dbReference type="NCBI Taxonomy" id="85044"/>
    <lineage>
        <taxon>Bacteria</taxon>
        <taxon>Bacillati</taxon>
        <taxon>Actinomycetota</taxon>
        <taxon>Actinomycetes</taxon>
        <taxon>Mycobacteriales</taxon>
        <taxon>Nocardiaceae</taxon>
        <taxon>Williamsia</taxon>
    </lineage>
</organism>
<dbReference type="PROSITE" id="PS50977">
    <property type="entry name" value="HTH_TETR_2"/>
    <property type="match status" value="1"/>
</dbReference>
<dbReference type="AlphaFoldDB" id="A0A2G3PQB4"/>
<evidence type="ECO:0000313" key="5">
    <source>
        <dbReference type="Proteomes" id="UP000225108"/>
    </source>
</evidence>
<dbReference type="Gene3D" id="1.10.357.10">
    <property type="entry name" value="Tetracycline Repressor, domain 2"/>
    <property type="match status" value="1"/>
</dbReference>
<dbReference type="GO" id="GO:0000976">
    <property type="term" value="F:transcription cis-regulatory region binding"/>
    <property type="evidence" value="ECO:0007669"/>
    <property type="project" value="TreeGrafter"/>
</dbReference>
<name>A0A2G3PQB4_WILMA</name>
<evidence type="ECO:0000256" key="2">
    <source>
        <dbReference type="PROSITE-ProRule" id="PRU00335"/>
    </source>
</evidence>